<dbReference type="Proteomes" id="UP000663903">
    <property type="component" value="Chromosome"/>
</dbReference>
<gene>
    <name evidence="1" type="ORF">J1M35_02230</name>
</gene>
<sequence length="77" mass="8439">MARSVLATPAFLEDLPMYPRNFGHVPPASAGKALYTPPGGRFTGRAEVLAGVSIRFKKKQALPLYWQARAAIKRKAK</sequence>
<dbReference type="AlphaFoldDB" id="A0A975CG09"/>
<evidence type="ECO:0000313" key="1">
    <source>
        <dbReference type="EMBL" id="QTD45758.1"/>
    </source>
</evidence>
<reference evidence="1" key="1">
    <citation type="submission" date="2021-03" db="EMBL/GenBank/DDBJ databases">
        <title>Ottowia sp. 27C isolated from the cloaca of a Giant Asian pond turtle (Heosemys grandis).</title>
        <authorList>
            <person name="Spergser J."/>
            <person name="Busse H.-J."/>
        </authorList>
    </citation>
    <scope>NUCLEOTIDE SEQUENCE</scope>
    <source>
        <strain evidence="1">27C</strain>
    </source>
</reference>
<accession>A0A975CG09</accession>
<protein>
    <submittedName>
        <fullName evidence="1">Uncharacterized protein</fullName>
    </submittedName>
</protein>
<name>A0A975CG09_9BURK</name>
<proteinExistence type="predicted"/>
<organism evidence="1 2">
    <name type="scientific">Ottowia testudinis</name>
    <dbReference type="NCBI Taxonomy" id="2816950"/>
    <lineage>
        <taxon>Bacteria</taxon>
        <taxon>Pseudomonadati</taxon>
        <taxon>Pseudomonadota</taxon>
        <taxon>Betaproteobacteria</taxon>
        <taxon>Burkholderiales</taxon>
        <taxon>Comamonadaceae</taxon>
        <taxon>Ottowia</taxon>
    </lineage>
</organism>
<dbReference type="RefSeq" id="WP_208009505.1">
    <property type="nucleotide sequence ID" value="NZ_CP071796.1"/>
</dbReference>
<keyword evidence="2" id="KW-1185">Reference proteome</keyword>
<dbReference type="KEGG" id="otd:J1M35_02230"/>
<evidence type="ECO:0000313" key="2">
    <source>
        <dbReference type="Proteomes" id="UP000663903"/>
    </source>
</evidence>
<dbReference type="EMBL" id="CP071796">
    <property type="protein sequence ID" value="QTD45758.1"/>
    <property type="molecule type" value="Genomic_DNA"/>
</dbReference>